<dbReference type="InterPro" id="IPR041249">
    <property type="entry name" value="HEPN_DZIP3"/>
</dbReference>
<evidence type="ECO:0000256" key="1">
    <source>
        <dbReference type="SAM" id="MobiDB-lite"/>
    </source>
</evidence>
<dbReference type="AlphaFoldDB" id="A0A6J8DH85"/>
<keyword evidence="4" id="KW-1185">Reference proteome</keyword>
<sequence>MSLSVEESNFLRFYYLNLKVASKAVRVYFDSVHPPAGLASELANSSATLKGLRFITKLQLQTLYPSPASNVRSEDFDTTLIVCLLRNMAPCESSPVTGWDILPHPSDTSKGADLARVKWYRNKLAHDGDGKLSPTDFSQYWGDLECAIGRLGGPSLMKETQSAHHIVLDKSITDMLNGLRNCEKDVNNLQMSQESTTSMINDHTSAIDNQGIIKQEHENKIQELNIKFKEIDQKLTKHNEQMATCEKNIDNLKRKQNDSDDSSGKTGSAI</sequence>
<evidence type="ECO:0000313" key="3">
    <source>
        <dbReference type="EMBL" id="CAC5407993.1"/>
    </source>
</evidence>
<proteinExistence type="predicted"/>
<feature type="domain" description="DZIP3-like HEPN" evidence="2">
    <location>
        <begin position="37"/>
        <end position="171"/>
    </location>
</feature>
<dbReference type="OrthoDB" id="5964200at2759"/>
<accession>A0A6J8DH85</accession>
<feature type="compositionally biased region" description="Basic and acidic residues" evidence="1">
    <location>
        <begin position="247"/>
        <end position="258"/>
    </location>
</feature>
<dbReference type="Pfam" id="PF18738">
    <property type="entry name" value="HEPN_DZIP3"/>
    <property type="match status" value="1"/>
</dbReference>
<dbReference type="Proteomes" id="UP000507470">
    <property type="component" value="Unassembled WGS sequence"/>
</dbReference>
<organism evidence="3 4">
    <name type="scientific">Mytilus coruscus</name>
    <name type="common">Sea mussel</name>
    <dbReference type="NCBI Taxonomy" id="42192"/>
    <lineage>
        <taxon>Eukaryota</taxon>
        <taxon>Metazoa</taxon>
        <taxon>Spiralia</taxon>
        <taxon>Lophotrochozoa</taxon>
        <taxon>Mollusca</taxon>
        <taxon>Bivalvia</taxon>
        <taxon>Autobranchia</taxon>
        <taxon>Pteriomorphia</taxon>
        <taxon>Mytilida</taxon>
        <taxon>Mytiloidea</taxon>
        <taxon>Mytilidae</taxon>
        <taxon>Mytilinae</taxon>
        <taxon>Mytilus</taxon>
    </lineage>
</organism>
<gene>
    <name evidence="3" type="ORF">MCOR_41423</name>
</gene>
<protein>
    <recommendedName>
        <fullName evidence="2">DZIP3-like HEPN domain-containing protein</fullName>
    </recommendedName>
</protein>
<feature type="region of interest" description="Disordered" evidence="1">
    <location>
        <begin position="246"/>
        <end position="270"/>
    </location>
</feature>
<evidence type="ECO:0000259" key="2">
    <source>
        <dbReference type="Pfam" id="PF18738"/>
    </source>
</evidence>
<evidence type="ECO:0000313" key="4">
    <source>
        <dbReference type="Proteomes" id="UP000507470"/>
    </source>
</evidence>
<name>A0A6J8DH85_MYTCO</name>
<reference evidence="3 4" key="1">
    <citation type="submission" date="2020-06" db="EMBL/GenBank/DDBJ databases">
        <authorList>
            <person name="Li R."/>
            <person name="Bekaert M."/>
        </authorList>
    </citation>
    <scope>NUCLEOTIDE SEQUENCE [LARGE SCALE GENOMIC DNA]</scope>
    <source>
        <strain evidence="4">wild</strain>
    </source>
</reference>
<dbReference type="EMBL" id="CACVKT020007487">
    <property type="protein sequence ID" value="CAC5407993.1"/>
    <property type="molecule type" value="Genomic_DNA"/>
</dbReference>